<dbReference type="Pfam" id="PF01555">
    <property type="entry name" value="N6_N4_Mtase"/>
    <property type="match status" value="1"/>
</dbReference>
<dbReference type="EC" id="2.1.1.72" evidence="2"/>
<evidence type="ECO:0000313" key="10">
    <source>
        <dbReference type="Proteomes" id="UP000787635"/>
    </source>
</evidence>
<organism evidence="9 10">
    <name type="scientific">Falsiroseomonas selenitidurans</name>
    <dbReference type="NCBI Taxonomy" id="2716335"/>
    <lineage>
        <taxon>Bacteria</taxon>
        <taxon>Pseudomonadati</taxon>
        <taxon>Pseudomonadota</taxon>
        <taxon>Alphaproteobacteria</taxon>
        <taxon>Acetobacterales</taxon>
        <taxon>Roseomonadaceae</taxon>
        <taxon>Falsiroseomonas</taxon>
    </lineage>
</organism>
<protein>
    <recommendedName>
        <fullName evidence="2">site-specific DNA-methyltransferase (adenine-specific)</fullName>
        <ecNumber evidence="2">2.1.1.72</ecNumber>
    </recommendedName>
</protein>
<evidence type="ECO:0000256" key="4">
    <source>
        <dbReference type="ARBA" id="ARBA00022679"/>
    </source>
</evidence>
<sequence length="936" mass="103729">MEKSDKIEHYRHSSATRANIPTAETSSLLAKEEAQAAEMKYPRNPDLDPQLVWRGKDEADAADLAVPTVPIYIQEKIMPEALIRDLRKQKAPGVRSQSDLFGSFDRLDDPEAKLEFYAHAENWSNRMILGDSLLVMNSLAEKEGLRGQVQMIFFDPPYGIRFGSNWQPSTKKAEAKDRSLEGVTREPEQIKAFRDTWKDGINSYLGYIRDRLVVARELLTDSGSIFVQISDENLHLIRSLLDEVFGPENHVSTFSFRKKTMPFGTNFVEQMADFVVWYAKRKEDAKGRPNAKYRKLFRVMEYGPQSGFPYVQAVDGEIARPADLPPEAVGTTPRWCGSMSLEPSGLMESGLFKPTFRGKTYSHPKNGYGTTPEGLLRLERAGRLIPAGNLLRTALLAADKSVGDLTVPWSDTVGADDKGYVVQTNTEVVKRCMLMTTDPGDLVLDPTCGSGTTAFVAEAWGRRWITIDTSRVALAIARARLMSRPHPAHLLRDSREGAAKEAEVTGRPTAGGPYQGDLRQGFLLERVPHVTVSLIANNAEIDVIHDKWQPVIEAARAAWNSALDTTDVEWQIPRAVPDDAPKAALDAHAAFWKARRERQAAMDASIARNADVEYLHDRPYPKKGAVRVTGPFTVESLSPHRVLPADEEDEAVVAAMAVEAGEAPPPRRRLRPKSESSAGDDFVTAVLDNLAKAGVQNTKKNERLILATLRPWPGQGHVAAEATYEEAGQQRRAAIVIGPEYGTVGQDLVREAARECRDWADSMVVCGFAFDPQVGETTMNFGRLTVLKARMSQELHAADAYKSGGGNLFVVFGEPDIALDRRKDGTCVVQLRGVDIFDPTTGEVRSSGKVEEDVACWFVDTDYDGDSFFVRHAYFLGGKDPFEKLKTALKTEVDEAAWSTLYSKESRPFSPPKSGRIAVKVINHYGDEAMRVFKIG</sequence>
<evidence type="ECO:0000256" key="7">
    <source>
        <dbReference type="SAM" id="MobiDB-lite"/>
    </source>
</evidence>
<feature type="compositionally biased region" description="Polar residues" evidence="7">
    <location>
        <begin position="13"/>
        <end position="25"/>
    </location>
</feature>
<evidence type="ECO:0000313" key="9">
    <source>
        <dbReference type="EMBL" id="NKC32064.1"/>
    </source>
</evidence>
<dbReference type="PRINTS" id="PR00506">
    <property type="entry name" value="D21N6MTFRASE"/>
</dbReference>
<dbReference type="RefSeq" id="WP_168031742.1">
    <property type="nucleotide sequence ID" value="NZ_JAAVNE010000022.1"/>
</dbReference>
<evidence type="ECO:0000256" key="2">
    <source>
        <dbReference type="ARBA" id="ARBA00011900"/>
    </source>
</evidence>
<comment type="caution">
    <text evidence="9">The sequence shown here is derived from an EMBL/GenBank/DDBJ whole genome shotgun (WGS) entry which is preliminary data.</text>
</comment>
<evidence type="ECO:0000256" key="5">
    <source>
        <dbReference type="ARBA" id="ARBA00022691"/>
    </source>
</evidence>
<keyword evidence="3" id="KW-0489">Methyltransferase</keyword>
<dbReference type="InterPro" id="IPR002941">
    <property type="entry name" value="DNA_methylase_N4/N6"/>
</dbReference>
<evidence type="ECO:0000259" key="8">
    <source>
        <dbReference type="Pfam" id="PF01555"/>
    </source>
</evidence>
<evidence type="ECO:0000256" key="6">
    <source>
        <dbReference type="ARBA" id="ARBA00047942"/>
    </source>
</evidence>
<dbReference type="PANTHER" id="PTHR13370:SF16">
    <property type="entry name" value="SITE-SPECIFIC DNA-METHYLTRANSFERASE (ADENINE-SPECIFIC)"/>
    <property type="match status" value="1"/>
</dbReference>
<feature type="region of interest" description="Disordered" evidence="7">
    <location>
        <begin position="1"/>
        <end position="25"/>
    </location>
</feature>
<evidence type="ECO:0000256" key="3">
    <source>
        <dbReference type="ARBA" id="ARBA00022603"/>
    </source>
</evidence>
<feature type="domain" description="DNA methylase N-4/N-6" evidence="8">
    <location>
        <begin position="149"/>
        <end position="477"/>
    </location>
</feature>
<dbReference type="Gene3D" id="3.40.50.150">
    <property type="entry name" value="Vaccinia Virus protein VP39"/>
    <property type="match status" value="1"/>
</dbReference>
<keyword evidence="4" id="KW-0808">Transferase</keyword>
<dbReference type="PANTHER" id="PTHR13370">
    <property type="entry name" value="RNA METHYLASE-RELATED"/>
    <property type="match status" value="1"/>
</dbReference>
<feature type="compositionally biased region" description="Basic and acidic residues" evidence="7">
    <location>
        <begin position="1"/>
        <end position="11"/>
    </location>
</feature>
<dbReference type="EMBL" id="JAAVNE010000022">
    <property type="protein sequence ID" value="NKC32064.1"/>
    <property type="molecule type" value="Genomic_DNA"/>
</dbReference>
<comment type="catalytic activity">
    <reaction evidence="6">
        <text>a 2'-deoxyadenosine in DNA + S-adenosyl-L-methionine = an N(6)-methyl-2'-deoxyadenosine in DNA + S-adenosyl-L-homocysteine + H(+)</text>
        <dbReference type="Rhea" id="RHEA:15197"/>
        <dbReference type="Rhea" id="RHEA-COMP:12418"/>
        <dbReference type="Rhea" id="RHEA-COMP:12419"/>
        <dbReference type="ChEBI" id="CHEBI:15378"/>
        <dbReference type="ChEBI" id="CHEBI:57856"/>
        <dbReference type="ChEBI" id="CHEBI:59789"/>
        <dbReference type="ChEBI" id="CHEBI:90615"/>
        <dbReference type="ChEBI" id="CHEBI:90616"/>
        <dbReference type="EC" id="2.1.1.72"/>
    </reaction>
</comment>
<proteinExistence type="inferred from homology"/>
<evidence type="ECO:0000256" key="1">
    <source>
        <dbReference type="ARBA" id="ARBA00006594"/>
    </source>
</evidence>
<keyword evidence="10" id="KW-1185">Reference proteome</keyword>
<dbReference type="PROSITE" id="PS00092">
    <property type="entry name" value="N6_MTASE"/>
    <property type="match status" value="1"/>
</dbReference>
<reference evidence="9 10" key="1">
    <citation type="submission" date="2020-03" db="EMBL/GenBank/DDBJ databases">
        <title>Roseomonas selenitidurans sp. nov. isolated from urban soil.</title>
        <authorList>
            <person name="Liu H."/>
        </authorList>
    </citation>
    <scope>NUCLEOTIDE SEQUENCE [LARGE SCALE GENOMIC DNA]</scope>
    <source>
        <strain evidence="9 10">BU-1</strain>
    </source>
</reference>
<dbReference type="Proteomes" id="UP000787635">
    <property type="component" value="Unassembled WGS sequence"/>
</dbReference>
<comment type="similarity">
    <text evidence="1">Belongs to the N(4)/N(6)-methyltransferase family.</text>
</comment>
<dbReference type="InterPro" id="IPR029063">
    <property type="entry name" value="SAM-dependent_MTases_sf"/>
</dbReference>
<dbReference type="InterPro" id="IPR002052">
    <property type="entry name" value="DNA_methylase_N6_adenine_CS"/>
</dbReference>
<dbReference type="SUPFAM" id="SSF53335">
    <property type="entry name" value="S-adenosyl-L-methionine-dependent methyltransferases"/>
    <property type="match status" value="1"/>
</dbReference>
<gene>
    <name evidence="9" type="ORF">HEQ75_14455</name>
</gene>
<name>A0ABX1E4G1_9PROT</name>
<accession>A0ABX1E4G1</accession>
<dbReference type="InterPro" id="IPR002295">
    <property type="entry name" value="N4/N6-MTase_EcoPI_Mod-like"/>
</dbReference>
<keyword evidence="5" id="KW-0949">S-adenosyl-L-methionine</keyword>